<evidence type="ECO:0000256" key="13">
    <source>
        <dbReference type="SAM" id="Phobius"/>
    </source>
</evidence>
<evidence type="ECO:0000313" key="16">
    <source>
        <dbReference type="Proteomes" id="UP000306192"/>
    </source>
</evidence>
<dbReference type="Gene3D" id="3.40.50.80">
    <property type="entry name" value="Nucleotide-binding domain of ferredoxin-NADP reductase (FNR) module"/>
    <property type="match status" value="1"/>
</dbReference>
<dbReference type="InterPro" id="IPR001433">
    <property type="entry name" value="OxRdtase_FAD/NAD-bd"/>
</dbReference>
<evidence type="ECO:0000256" key="3">
    <source>
        <dbReference type="ARBA" id="ARBA00022630"/>
    </source>
</evidence>
<dbReference type="GO" id="GO:0016020">
    <property type="term" value="C:membrane"/>
    <property type="evidence" value="ECO:0007669"/>
    <property type="project" value="UniProtKB-SubCell"/>
</dbReference>
<reference evidence="15 16" key="1">
    <citation type="journal article" date="2019" name="Microorganisms">
        <title>Systematic Affiliation and Genome Analysis of Subtercola vilae DB165(T) with Particular Emphasis on Cold Adaptation of an Isolate from a High-Altitude Cold Volcano Lake.</title>
        <authorList>
            <person name="Villalobos A.S."/>
            <person name="Wiese J."/>
            <person name="Imhoff J.F."/>
            <person name="Dorador C."/>
            <person name="Keller A."/>
            <person name="Hentschel U."/>
        </authorList>
    </citation>
    <scope>NUCLEOTIDE SEQUENCE [LARGE SCALE GENOMIC DNA]</scope>
    <source>
        <strain evidence="15 16">DB165</strain>
    </source>
</reference>
<keyword evidence="16" id="KW-1185">Reference proteome</keyword>
<dbReference type="GO" id="GO:0046872">
    <property type="term" value="F:metal ion binding"/>
    <property type="evidence" value="ECO:0007669"/>
    <property type="project" value="UniProtKB-KW"/>
</dbReference>
<feature type="transmembrane region" description="Helical" evidence="13">
    <location>
        <begin position="138"/>
        <end position="157"/>
    </location>
</feature>
<gene>
    <name evidence="15" type="ORF">D4765_01125</name>
</gene>
<evidence type="ECO:0000256" key="5">
    <source>
        <dbReference type="ARBA" id="ARBA00022714"/>
    </source>
</evidence>
<dbReference type="SUPFAM" id="SSF63380">
    <property type="entry name" value="Riboflavin synthase domain-like"/>
    <property type="match status" value="1"/>
</dbReference>
<dbReference type="Gene3D" id="2.40.30.10">
    <property type="entry name" value="Translation factors"/>
    <property type="match status" value="1"/>
</dbReference>
<evidence type="ECO:0000256" key="4">
    <source>
        <dbReference type="ARBA" id="ARBA00022692"/>
    </source>
</evidence>
<keyword evidence="11" id="KW-0411">Iron-sulfur</keyword>
<feature type="transmembrane region" description="Helical" evidence="13">
    <location>
        <begin position="169"/>
        <end position="188"/>
    </location>
</feature>
<dbReference type="InterPro" id="IPR013130">
    <property type="entry name" value="Fe3_Rdtase_TM_dom"/>
</dbReference>
<comment type="subcellular location">
    <subcellularLocation>
        <location evidence="2">Membrane</location>
        <topology evidence="2">Multi-pass membrane protein</topology>
    </subcellularLocation>
</comment>
<dbReference type="InterPro" id="IPR039261">
    <property type="entry name" value="FNR_nucleotide-bd"/>
</dbReference>
<feature type="transmembrane region" description="Helical" evidence="13">
    <location>
        <begin position="200"/>
        <end position="220"/>
    </location>
</feature>
<dbReference type="EMBL" id="QYRT01000002">
    <property type="protein sequence ID" value="TIH40618.1"/>
    <property type="molecule type" value="Genomic_DNA"/>
</dbReference>
<evidence type="ECO:0000256" key="11">
    <source>
        <dbReference type="ARBA" id="ARBA00023014"/>
    </source>
</evidence>
<comment type="cofactor">
    <cofactor evidence="1">
        <name>FAD</name>
        <dbReference type="ChEBI" id="CHEBI:57692"/>
    </cofactor>
</comment>
<evidence type="ECO:0000259" key="14">
    <source>
        <dbReference type="PROSITE" id="PS51384"/>
    </source>
</evidence>
<feature type="domain" description="FAD-binding FR-type" evidence="14">
    <location>
        <begin position="225"/>
        <end position="325"/>
    </location>
</feature>
<dbReference type="Pfam" id="PF00175">
    <property type="entry name" value="NAD_binding_1"/>
    <property type="match status" value="1"/>
</dbReference>
<dbReference type="InterPro" id="IPR017927">
    <property type="entry name" value="FAD-bd_FR_type"/>
</dbReference>
<feature type="transmembrane region" description="Helical" evidence="13">
    <location>
        <begin position="20"/>
        <end position="39"/>
    </location>
</feature>
<keyword evidence="9" id="KW-0560">Oxidoreductase</keyword>
<dbReference type="SUPFAM" id="SSF52343">
    <property type="entry name" value="Ferredoxin reductase-like, C-terminal NADP-linked domain"/>
    <property type="match status" value="1"/>
</dbReference>
<feature type="transmembrane region" description="Helical" evidence="13">
    <location>
        <begin position="51"/>
        <end position="79"/>
    </location>
</feature>
<dbReference type="GO" id="GO:0050660">
    <property type="term" value="F:flavin adenine dinucleotide binding"/>
    <property type="evidence" value="ECO:0007669"/>
    <property type="project" value="TreeGrafter"/>
</dbReference>
<evidence type="ECO:0000256" key="8">
    <source>
        <dbReference type="ARBA" id="ARBA00022989"/>
    </source>
</evidence>
<dbReference type="PROSITE" id="PS51384">
    <property type="entry name" value="FAD_FR"/>
    <property type="match status" value="1"/>
</dbReference>
<protein>
    <submittedName>
        <fullName evidence="15">Oxidoreductase</fullName>
    </submittedName>
</protein>
<dbReference type="PANTHER" id="PTHR47354:SF8">
    <property type="entry name" value="1,2-PHENYLACETYL-COA EPOXIDASE, SUBUNIT E"/>
    <property type="match status" value="1"/>
</dbReference>
<keyword evidence="3" id="KW-0285">Flavoprotein</keyword>
<comment type="caution">
    <text evidence="15">The sequence shown here is derived from an EMBL/GenBank/DDBJ whole genome shotgun (WGS) entry which is preliminary data.</text>
</comment>
<feature type="transmembrane region" description="Helical" evidence="13">
    <location>
        <begin position="100"/>
        <end position="118"/>
    </location>
</feature>
<dbReference type="GO" id="GO:0051537">
    <property type="term" value="F:2 iron, 2 sulfur cluster binding"/>
    <property type="evidence" value="ECO:0007669"/>
    <property type="project" value="UniProtKB-KW"/>
</dbReference>
<dbReference type="Proteomes" id="UP000306192">
    <property type="component" value="Unassembled WGS sequence"/>
</dbReference>
<evidence type="ECO:0000256" key="6">
    <source>
        <dbReference type="ARBA" id="ARBA00022723"/>
    </source>
</evidence>
<accession>A0A4T2CEA2</accession>
<evidence type="ECO:0000256" key="10">
    <source>
        <dbReference type="ARBA" id="ARBA00023004"/>
    </source>
</evidence>
<evidence type="ECO:0000256" key="7">
    <source>
        <dbReference type="ARBA" id="ARBA00022827"/>
    </source>
</evidence>
<keyword evidence="6" id="KW-0479">Metal-binding</keyword>
<dbReference type="PANTHER" id="PTHR47354">
    <property type="entry name" value="NADH OXIDOREDUCTASE HCR"/>
    <property type="match status" value="1"/>
</dbReference>
<proteinExistence type="predicted"/>
<sequence>MIAARERARNYRSRARAADLMGVLCWLSVAVSVGLYLAYSGASQFTSPGGIITATGIITGLAGTDLILLMLVLAARVPWIDRTVGQDRAIALHKRLGKPALYLILGHGVLLTIGYSVQDGTNVIAETISFFGLGNDLLLAYIATALLIVVVVTSVVAVRRHFAYEAWHLIHLLSYLAVLVALPHQLSIGGVLADGTLQRVYWLGLYCVAFGAIAVFRFAVPVARTLRHRLRVERIDQVAPGVVSLQLAGADLRRLGASGGQYAIWRFWSWRTWWHAHPISFSAMPTDRSVRLTVRELGRGTSRLTRLRPGTFVSIEGPYGIFTDQARTSPYLSVIAAGIGVTPVRAMLEHATLRPGEASILLRGTDESQQYLWHEIGQIAHNTNATAFSMLGHRPANYPTWMSAHALANNVTLESTFPHLHESDLFICGPAAWADEVVADARHAGMPERQIHIERFGS</sequence>
<evidence type="ECO:0000256" key="12">
    <source>
        <dbReference type="ARBA" id="ARBA00023136"/>
    </source>
</evidence>
<dbReference type="Pfam" id="PF01794">
    <property type="entry name" value="Ferric_reduct"/>
    <property type="match status" value="1"/>
</dbReference>
<dbReference type="GO" id="GO:0016491">
    <property type="term" value="F:oxidoreductase activity"/>
    <property type="evidence" value="ECO:0007669"/>
    <property type="project" value="UniProtKB-KW"/>
</dbReference>
<keyword evidence="4 13" id="KW-0812">Transmembrane</keyword>
<keyword evidence="7" id="KW-0274">FAD</keyword>
<organism evidence="15 16">
    <name type="scientific">Subtercola vilae</name>
    <dbReference type="NCBI Taxonomy" id="2056433"/>
    <lineage>
        <taxon>Bacteria</taxon>
        <taxon>Bacillati</taxon>
        <taxon>Actinomycetota</taxon>
        <taxon>Actinomycetes</taxon>
        <taxon>Micrococcales</taxon>
        <taxon>Microbacteriaceae</taxon>
        <taxon>Subtercola</taxon>
    </lineage>
</organism>
<keyword evidence="10" id="KW-0408">Iron</keyword>
<evidence type="ECO:0000256" key="1">
    <source>
        <dbReference type="ARBA" id="ARBA00001974"/>
    </source>
</evidence>
<name>A0A4T2CEA2_9MICO</name>
<evidence type="ECO:0000313" key="15">
    <source>
        <dbReference type="EMBL" id="TIH40618.1"/>
    </source>
</evidence>
<evidence type="ECO:0000256" key="9">
    <source>
        <dbReference type="ARBA" id="ARBA00023002"/>
    </source>
</evidence>
<evidence type="ECO:0000256" key="2">
    <source>
        <dbReference type="ARBA" id="ARBA00004141"/>
    </source>
</evidence>
<dbReference type="AlphaFoldDB" id="A0A4T2CEA2"/>
<keyword evidence="8 13" id="KW-1133">Transmembrane helix</keyword>
<keyword evidence="5" id="KW-0001">2Fe-2S</keyword>
<dbReference type="InterPro" id="IPR050415">
    <property type="entry name" value="MRET"/>
</dbReference>
<keyword evidence="12 13" id="KW-0472">Membrane</keyword>
<dbReference type="InterPro" id="IPR017938">
    <property type="entry name" value="Riboflavin_synthase-like_b-brl"/>
</dbReference>